<gene>
    <name evidence="2" type="ORF">FXF47_06790</name>
</gene>
<dbReference type="Proteomes" id="UP000324143">
    <property type="component" value="Unassembled WGS sequence"/>
</dbReference>
<dbReference type="EMBL" id="VSIX01000065">
    <property type="protein sequence ID" value="TYB30886.1"/>
    <property type="molecule type" value="Genomic_DNA"/>
</dbReference>
<dbReference type="AlphaFoldDB" id="A0A5D0MD12"/>
<reference evidence="2" key="1">
    <citation type="submission" date="2019-08" db="EMBL/GenBank/DDBJ databases">
        <title>Genomic characterization of a novel candidate phylum (ARYD3) from a high temperature, high salinity tertiary oil reservoir in north central Oklahoma, USA.</title>
        <authorList>
            <person name="Youssef N.H."/>
            <person name="Yadav A."/>
            <person name="Elshahed M.S."/>
        </authorList>
    </citation>
    <scope>NUCLEOTIDE SEQUENCE [LARGE SCALE GENOMIC DNA]</scope>
    <source>
        <strain evidence="2">ARYD3</strain>
    </source>
</reference>
<feature type="transmembrane region" description="Helical" evidence="1">
    <location>
        <begin position="38"/>
        <end position="56"/>
    </location>
</feature>
<protein>
    <submittedName>
        <fullName evidence="2">Uncharacterized protein</fullName>
    </submittedName>
</protein>
<evidence type="ECO:0000256" key="1">
    <source>
        <dbReference type="SAM" id="Phobius"/>
    </source>
</evidence>
<comment type="caution">
    <text evidence="2">The sequence shown here is derived from an EMBL/GenBank/DDBJ whole genome shotgun (WGS) entry which is preliminary data.</text>
</comment>
<sequence length="141" mass="16477">MNQKDNIKVPVFKQKLKAAVMKREKQKLEKKLVFYKKFAVAALILFVFTLTFSFLWKTNETKVAKKNKIEESISRYASEINFNTEADKKLEKIMINETIKSGKQIYPVKVKNIMVKKIELSNGKTIELESKIDMTNYANVY</sequence>
<proteinExistence type="predicted"/>
<keyword evidence="3" id="KW-1185">Reference proteome</keyword>
<evidence type="ECO:0000313" key="3">
    <source>
        <dbReference type="Proteomes" id="UP000324143"/>
    </source>
</evidence>
<keyword evidence="1" id="KW-1133">Transmembrane helix</keyword>
<name>A0A5D0MD12_9BACT</name>
<accession>A0A5D0MD12</accession>
<organism evidence="2 3">
    <name type="scientific">Candidatus Mcinerneyibacterium aminivorans</name>
    <dbReference type="NCBI Taxonomy" id="2703815"/>
    <lineage>
        <taxon>Bacteria</taxon>
        <taxon>Candidatus Macinerneyibacteriota</taxon>
        <taxon>Candidatus Mcinerneyibacteria</taxon>
        <taxon>Candidatus Mcinerneyibacteriales</taxon>
        <taxon>Candidatus Mcinerneyibacteriaceae</taxon>
        <taxon>Candidatus Mcinerneyibacterium</taxon>
    </lineage>
</organism>
<evidence type="ECO:0000313" key="2">
    <source>
        <dbReference type="EMBL" id="TYB30886.1"/>
    </source>
</evidence>
<keyword evidence="1" id="KW-0812">Transmembrane</keyword>
<keyword evidence="1" id="KW-0472">Membrane</keyword>